<dbReference type="InterPro" id="IPR006873">
    <property type="entry name" value="DUF620"/>
</dbReference>
<sequence length="340" mass="37176">MGKGLLLNSHGAYKSNWNSRKFTDLKLLLGVLGCPLAPVAVTNEPIPHISIKDTPIETSSAHYIIQQYIAATGCSKLRTGIKNMYTTGSLTMTCSETETGGGKTGRVRNNGGSIERGCFVLWQMKNSTNDMWSVELAVGGMKLLAGSNGKVVWRHTPWLGTHAAKGSPRPLRRVIQGLDPRTTASMFAHAQCMGEKRAGEEDCFVLKVAADRRTVVERSEGPAEVIRHALYAYFSQRSGLLIQVEDSHLTRVQATPSDTLYWETTISTTIGDYREVDGVLIAHSGRSTATIFRFGDDSSRQGRSKMDEWWRIEDVVFNVPGVCVDSFIPPSDVGAGLPPS</sequence>
<evidence type="ECO:0000313" key="1">
    <source>
        <dbReference type="EMBL" id="ERN14922.1"/>
    </source>
</evidence>
<dbReference type="PANTHER" id="PTHR31300:SF34">
    <property type="entry name" value="PLANT_T8K14-16 PROTEIN"/>
    <property type="match status" value="1"/>
</dbReference>
<dbReference type="Proteomes" id="UP000017836">
    <property type="component" value="Unassembled WGS sequence"/>
</dbReference>
<dbReference type="HOGENOM" id="CLU_033378_0_0_1"/>
<proteinExistence type="predicted"/>
<dbReference type="Pfam" id="PF04788">
    <property type="entry name" value="DUF620"/>
    <property type="match status" value="1"/>
</dbReference>
<dbReference type="STRING" id="13333.U5D0K5"/>
<accession>U5D0K5</accession>
<dbReference type="EMBL" id="KI392518">
    <property type="protein sequence ID" value="ERN14922.1"/>
    <property type="molecule type" value="Genomic_DNA"/>
</dbReference>
<reference evidence="2" key="1">
    <citation type="journal article" date="2013" name="Science">
        <title>The Amborella genome and the evolution of flowering plants.</title>
        <authorList>
            <consortium name="Amborella Genome Project"/>
        </authorList>
    </citation>
    <scope>NUCLEOTIDE SEQUENCE [LARGE SCALE GENOMIC DNA]</scope>
</reference>
<organism evidence="1 2">
    <name type="scientific">Amborella trichopoda</name>
    <dbReference type="NCBI Taxonomy" id="13333"/>
    <lineage>
        <taxon>Eukaryota</taxon>
        <taxon>Viridiplantae</taxon>
        <taxon>Streptophyta</taxon>
        <taxon>Embryophyta</taxon>
        <taxon>Tracheophyta</taxon>
        <taxon>Spermatophyta</taxon>
        <taxon>Magnoliopsida</taxon>
        <taxon>Amborellales</taxon>
        <taxon>Amborellaceae</taxon>
        <taxon>Amborella</taxon>
    </lineage>
</organism>
<keyword evidence="2" id="KW-1185">Reference proteome</keyword>
<dbReference type="PANTHER" id="PTHR31300">
    <property type="entry name" value="LIPASE"/>
    <property type="match status" value="1"/>
</dbReference>
<dbReference type="Gramene" id="ERN14922">
    <property type="protein sequence ID" value="ERN14922"/>
    <property type="gene ID" value="AMTR_s00032p00188960"/>
</dbReference>
<name>U5D0K5_AMBTC</name>
<gene>
    <name evidence="1" type="ORF">AMTR_s00032p00188960</name>
</gene>
<dbReference type="OMA" id="CCETEVS"/>
<evidence type="ECO:0000313" key="2">
    <source>
        <dbReference type="Proteomes" id="UP000017836"/>
    </source>
</evidence>
<dbReference type="eggNOG" id="ENOG502QYHZ">
    <property type="taxonomic scope" value="Eukaryota"/>
</dbReference>
<protein>
    <submittedName>
        <fullName evidence="1">Uncharacterized protein</fullName>
    </submittedName>
</protein>
<dbReference type="AlphaFoldDB" id="U5D0K5"/>